<reference evidence="3 4" key="1">
    <citation type="journal article" date="2016" name="Mol. Biol. Evol.">
        <title>Comparative Genomics of Early-Diverging Mushroom-Forming Fungi Provides Insights into the Origins of Lignocellulose Decay Capabilities.</title>
        <authorList>
            <person name="Nagy L.G."/>
            <person name="Riley R."/>
            <person name="Tritt A."/>
            <person name="Adam C."/>
            <person name="Daum C."/>
            <person name="Floudas D."/>
            <person name="Sun H."/>
            <person name="Yadav J.S."/>
            <person name="Pangilinan J."/>
            <person name="Larsson K.H."/>
            <person name="Matsuura K."/>
            <person name="Barry K."/>
            <person name="Labutti K."/>
            <person name="Kuo R."/>
            <person name="Ohm R.A."/>
            <person name="Bhattacharya S.S."/>
            <person name="Shirouzu T."/>
            <person name="Yoshinaga Y."/>
            <person name="Martin F.M."/>
            <person name="Grigoriev I.V."/>
            <person name="Hibbett D.S."/>
        </authorList>
    </citation>
    <scope>NUCLEOTIDE SEQUENCE [LARGE SCALE GENOMIC DNA]</scope>
    <source>
        <strain evidence="3 4">CBS 109695</strain>
    </source>
</reference>
<dbReference type="SUPFAM" id="SSF49899">
    <property type="entry name" value="Concanavalin A-like lectins/glucanases"/>
    <property type="match status" value="1"/>
</dbReference>
<dbReference type="GO" id="GO:0004553">
    <property type="term" value="F:hydrolase activity, hydrolyzing O-glycosyl compounds"/>
    <property type="evidence" value="ECO:0007669"/>
    <property type="project" value="InterPro"/>
</dbReference>
<keyword evidence="1" id="KW-0732">Signal</keyword>
<sequence length="381" mass="41139">MNGLILTLLLSSSITESSAFRLSERAPSFDVLGQSSKRQSAGFESDTNGTEFLWTIEDTYDSSNFFDQFTFFDQGDPTHGQVNFLNQTAAFANGLAYVASDNTIVMKGDNTTWLASGAIRDSVRVQSIKAYNTSLIILDLNSAPWGCGVWPAFWTCGPDWPEYGEIDILEGVHDNEHNQITWHTSPGCNLTPSSNYTGTLSGNLDCDTAVDDNSGCAIIDWSRASYGNYFNSQGGGVYAMKWDDQGISVWSFYRSAVPVDITSGGSPDPSGWGLPAAQLSPTGCDPLKFFMNQSIIFDITFCGDWAGNSYATTTCPGTCANQIMDPANFVNASWSINSLKVYSKHVITGTTNGARHSLDGALGPTHFALAMLCIVAFALTV</sequence>
<keyword evidence="4" id="KW-1185">Reference proteome</keyword>
<evidence type="ECO:0000313" key="4">
    <source>
        <dbReference type="Proteomes" id="UP000076532"/>
    </source>
</evidence>
<dbReference type="AlphaFoldDB" id="A0A167X207"/>
<evidence type="ECO:0000313" key="3">
    <source>
        <dbReference type="EMBL" id="KZP06739.1"/>
    </source>
</evidence>
<accession>A0A167X207</accession>
<feature type="chain" id="PRO_5007894217" evidence="1">
    <location>
        <begin position="20"/>
        <end position="381"/>
    </location>
</feature>
<dbReference type="OrthoDB" id="192832at2759"/>
<dbReference type="PANTHER" id="PTHR10963:SF24">
    <property type="entry name" value="GLYCOSIDASE C21B10.07-RELATED"/>
    <property type="match status" value="1"/>
</dbReference>
<feature type="domain" description="GH16" evidence="2">
    <location>
        <begin position="50"/>
        <end position="314"/>
    </location>
</feature>
<dbReference type="PROSITE" id="PS51762">
    <property type="entry name" value="GH16_2"/>
    <property type="match status" value="1"/>
</dbReference>
<keyword evidence="3" id="KW-0378">Hydrolase</keyword>
<evidence type="ECO:0000256" key="1">
    <source>
        <dbReference type="SAM" id="SignalP"/>
    </source>
</evidence>
<evidence type="ECO:0000259" key="2">
    <source>
        <dbReference type="PROSITE" id="PS51762"/>
    </source>
</evidence>
<dbReference type="InterPro" id="IPR050546">
    <property type="entry name" value="Glycosyl_Hydrlase_16"/>
</dbReference>
<dbReference type="Gene3D" id="2.60.120.200">
    <property type="match status" value="1"/>
</dbReference>
<dbReference type="STRING" id="436010.A0A167X207"/>
<dbReference type="PANTHER" id="PTHR10963">
    <property type="entry name" value="GLYCOSYL HYDROLASE-RELATED"/>
    <property type="match status" value="1"/>
</dbReference>
<organism evidence="3 4">
    <name type="scientific">Athelia psychrophila</name>
    <dbReference type="NCBI Taxonomy" id="1759441"/>
    <lineage>
        <taxon>Eukaryota</taxon>
        <taxon>Fungi</taxon>
        <taxon>Dikarya</taxon>
        <taxon>Basidiomycota</taxon>
        <taxon>Agaricomycotina</taxon>
        <taxon>Agaricomycetes</taxon>
        <taxon>Agaricomycetidae</taxon>
        <taxon>Atheliales</taxon>
        <taxon>Atheliaceae</taxon>
        <taxon>Athelia</taxon>
    </lineage>
</organism>
<proteinExistence type="predicted"/>
<dbReference type="InterPro" id="IPR000757">
    <property type="entry name" value="Beta-glucanase-like"/>
</dbReference>
<name>A0A167X207_9AGAM</name>
<dbReference type="InterPro" id="IPR013320">
    <property type="entry name" value="ConA-like_dom_sf"/>
</dbReference>
<dbReference type="GO" id="GO:0009251">
    <property type="term" value="P:glucan catabolic process"/>
    <property type="evidence" value="ECO:0007669"/>
    <property type="project" value="TreeGrafter"/>
</dbReference>
<dbReference type="Proteomes" id="UP000076532">
    <property type="component" value="Unassembled WGS sequence"/>
</dbReference>
<dbReference type="EMBL" id="KV417775">
    <property type="protein sequence ID" value="KZP06739.1"/>
    <property type="molecule type" value="Genomic_DNA"/>
</dbReference>
<protein>
    <submittedName>
        <fullName evidence="3">Glycoside hydrolase family 16 protein</fullName>
    </submittedName>
</protein>
<gene>
    <name evidence="3" type="ORF">FIBSPDRAFT_1053379</name>
</gene>
<feature type="signal peptide" evidence="1">
    <location>
        <begin position="1"/>
        <end position="19"/>
    </location>
</feature>
<dbReference type="CDD" id="cd02181">
    <property type="entry name" value="GH16_fungal_Lam16A_glucanase"/>
    <property type="match status" value="1"/>
</dbReference>
<dbReference type="Pfam" id="PF26113">
    <property type="entry name" value="GH16_XgeA"/>
    <property type="match status" value="1"/>
</dbReference>